<sequence>MEEVMEEVMVDLPEWERHYQESRDELLAKRGFLPCLWDTSFIDQQQRQVVFHGGKKIILIMDGVRKYQGGPKEGQPLHGYAVKLIEELYGTDWNNYHEVAAETISDALCEFEKKK</sequence>
<dbReference type="EMBL" id="MT142518">
    <property type="protein sequence ID" value="QJA83809.1"/>
    <property type="molecule type" value="Genomic_DNA"/>
</dbReference>
<dbReference type="AlphaFoldDB" id="A0A6M3KP11"/>
<organism evidence="1">
    <name type="scientific">viral metagenome</name>
    <dbReference type="NCBI Taxonomy" id="1070528"/>
    <lineage>
        <taxon>unclassified sequences</taxon>
        <taxon>metagenomes</taxon>
        <taxon>organismal metagenomes</taxon>
    </lineage>
</organism>
<protein>
    <submittedName>
        <fullName evidence="1">Uncharacterized protein</fullName>
    </submittedName>
</protein>
<name>A0A6M3KP11_9ZZZZ</name>
<proteinExistence type="predicted"/>
<reference evidence="1" key="1">
    <citation type="submission" date="2020-03" db="EMBL/GenBank/DDBJ databases">
        <title>The deep terrestrial virosphere.</title>
        <authorList>
            <person name="Holmfeldt K."/>
            <person name="Nilsson E."/>
            <person name="Simone D."/>
            <person name="Lopez-Fernandez M."/>
            <person name="Wu X."/>
            <person name="de Brujin I."/>
            <person name="Lundin D."/>
            <person name="Andersson A."/>
            <person name="Bertilsson S."/>
            <person name="Dopson M."/>
        </authorList>
    </citation>
    <scope>NUCLEOTIDE SEQUENCE</scope>
    <source>
        <strain evidence="1">MM415A00252</strain>
    </source>
</reference>
<gene>
    <name evidence="1" type="ORF">MM415A00252_0030</name>
</gene>
<accession>A0A6M3KP11</accession>
<evidence type="ECO:0000313" key="1">
    <source>
        <dbReference type="EMBL" id="QJA83809.1"/>
    </source>
</evidence>